<keyword evidence="7" id="KW-0539">Nucleus</keyword>
<keyword evidence="5" id="KW-0747">Spliceosome</keyword>
<evidence type="ECO:0000256" key="8">
    <source>
        <dbReference type="SAM" id="MobiDB-lite"/>
    </source>
</evidence>
<dbReference type="RefSeq" id="XP_052946617.1">
    <property type="nucleotide sequence ID" value="XM_053089615.1"/>
</dbReference>
<comment type="caution">
    <text evidence="10">The sequence shown here is derived from an EMBL/GenBank/DDBJ whole genome shotgun (WGS) entry which is preliminary data.</text>
</comment>
<dbReference type="InterPro" id="IPR004098">
    <property type="entry name" value="Prp18"/>
</dbReference>
<dbReference type="PANTHER" id="PTHR13007">
    <property type="entry name" value="PRE-MRNA SPLICING FACTOR-RELATED"/>
    <property type="match status" value="1"/>
</dbReference>
<dbReference type="SMART" id="SM00500">
    <property type="entry name" value="SFM"/>
    <property type="match status" value="1"/>
</dbReference>
<dbReference type="Pfam" id="PF08799">
    <property type="entry name" value="PRP4"/>
    <property type="match status" value="1"/>
</dbReference>
<dbReference type="Pfam" id="PF02840">
    <property type="entry name" value="Prp18"/>
    <property type="match status" value="1"/>
</dbReference>
<dbReference type="InterPro" id="IPR036285">
    <property type="entry name" value="PRP4-like_sf"/>
</dbReference>
<dbReference type="PANTHER" id="PTHR13007:SF19">
    <property type="entry name" value="PRE-MRNA-SPLICING FACTOR 18"/>
    <property type="match status" value="1"/>
</dbReference>
<evidence type="ECO:0000256" key="2">
    <source>
        <dbReference type="ARBA" id="ARBA00008137"/>
    </source>
</evidence>
<reference evidence="10" key="1">
    <citation type="journal article" date="2022" name="G3 (Bethesda)">
        <title>High quality genome of the basidiomycete yeast Dioszegia hungarica PDD-24b-2 isolated from cloud water.</title>
        <authorList>
            <person name="Jarrige D."/>
            <person name="Haridas S."/>
            <person name="Bleykasten-Grosshans C."/>
            <person name="Joly M."/>
            <person name="Nadalig T."/>
            <person name="Sancelme M."/>
            <person name="Vuilleumier S."/>
            <person name="Grigoriev I.V."/>
            <person name="Amato P."/>
            <person name="Bringel F."/>
        </authorList>
    </citation>
    <scope>NUCLEOTIDE SEQUENCE</scope>
    <source>
        <strain evidence="10">PDD-24b-2</strain>
    </source>
</reference>
<name>A0AA38LV51_9TREE</name>
<dbReference type="EMBL" id="JAKWFO010000005">
    <property type="protein sequence ID" value="KAI9636840.1"/>
    <property type="molecule type" value="Genomic_DNA"/>
</dbReference>
<dbReference type="AlphaFoldDB" id="A0AA38LV51"/>
<evidence type="ECO:0000256" key="7">
    <source>
        <dbReference type="ARBA" id="ARBA00023242"/>
    </source>
</evidence>
<dbReference type="Gene3D" id="1.20.940.10">
    <property type="entry name" value="Functional domain of the splicing factor Prp18"/>
    <property type="match status" value="1"/>
</dbReference>
<evidence type="ECO:0000313" key="11">
    <source>
        <dbReference type="Proteomes" id="UP001164286"/>
    </source>
</evidence>
<comment type="similarity">
    <text evidence="2">Belongs to the PRP18 family.</text>
</comment>
<dbReference type="GO" id="GO:0000350">
    <property type="term" value="P:generation of catalytic spliceosome for second transesterification step"/>
    <property type="evidence" value="ECO:0007669"/>
    <property type="project" value="TreeGrafter"/>
</dbReference>
<dbReference type="Gene3D" id="4.10.280.110">
    <property type="entry name" value="Pre-mRNA processing factor 4 domain"/>
    <property type="match status" value="1"/>
</dbReference>
<evidence type="ECO:0000256" key="4">
    <source>
        <dbReference type="ARBA" id="ARBA00022664"/>
    </source>
</evidence>
<protein>
    <recommendedName>
        <fullName evidence="3">Pre-mRNA-splicing factor 18</fullName>
    </recommendedName>
</protein>
<dbReference type="Proteomes" id="UP001164286">
    <property type="component" value="Unassembled WGS sequence"/>
</dbReference>
<dbReference type="GO" id="GO:0046540">
    <property type="term" value="C:U4/U6 x U5 tri-snRNP complex"/>
    <property type="evidence" value="ECO:0007669"/>
    <property type="project" value="TreeGrafter"/>
</dbReference>
<dbReference type="GO" id="GO:0071021">
    <property type="term" value="C:U2-type post-spliceosomal complex"/>
    <property type="evidence" value="ECO:0007669"/>
    <property type="project" value="TreeGrafter"/>
</dbReference>
<keyword evidence="6" id="KW-0508">mRNA splicing</keyword>
<feature type="region of interest" description="Disordered" evidence="8">
    <location>
        <begin position="186"/>
        <end position="217"/>
    </location>
</feature>
<dbReference type="SUPFAM" id="SSF158230">
    <property type="entry name" value="PRP4-like"/>
    <property type="match status" value="1"/>
</dbReference>
<feature type="domain" description="Pre-mRNA processing factor 4 (PRP4)-like" evidence="9">
    <location>
        <begin position="120"/>
        <end position="171"/>
    </location>
</feature>
<dbReference type="SUPFAM" id="SSF47938">
    <property type="entry name" value="Functional domain of the splicing factor Prp18"/>
    <property type="match status" value="1"/>
</dbReference>
<dbReference type="InterPro" id="IPR039979">
    <property type="entry name" value="PRPF18"/>
</dbReference>
<dbReference type="InterPro" id="IPR014906">
    <property type="entry name" value="PRP4-like"/>
</dbReference>
<evidence type="ECO:0000256" key="6">
    <source>
        <dbReference type="ARBA" id="ARBA00023187"/>
    </source>
</evidence>
<feature type="compositionally biased region" description="Basic and acidic residues" evidence="8">
    <location>
        <begin position="35"/>
        <end position="67"/>
    </location>
</feature>
<evidence type="ECO:0000313" key="10">
    <source>
        <dbReference type="EMBL" id="KAI9636840.1"/>
    </source>
</evidence>
<dbReference type="GeneID" id="77728820"/>
<feature type="compositionally biased region" description="Low complexity" evidence="8">
    <location>
        <begin position="21"/>
        <end position="31"/>
    </location>
</feature>
<keyword evidence="4" id="KW-0507">mRNA processing</keyword>
<gene>
    <name evidence="10" type="ORF">MKK02DRAFT_37291</name>
</gene>
<sequence length="391" mass="43223">MNALLAEIEAKKAAIQLPANAAAGPSSAGPKKYMRRAEVEAAKEEEERVRKEAAREKLRKEKEERAAKKGGAPSTKQVESARNAAVTRIAGSPTPGTGSSALSATGTPEPDQAKDKEYQITPAETTRRLRARGHPVRLFGEDDKDRRARLRAIELGADDRGTGVKADAFWRTLKGVEAGLLERDAERAGAGKKRKAVDEAEGEGAEKDKEAKGEKEVKRGDDAIDMVAIKADLNKAYPLVYWAFKNIYKEWEDWMEARPDDIKRTTAGKVALATQVQSGVNMKPLFKQLRSRDMPPDLIYKLAELCHHVQQRQYQRANDAYLRLSIGNAAWPIGVTSVGLHERGAREKITEDVVAHVLNDEVSRKWIQAVKRLVTFSQMIRPPKDAAQAMG</sequence>
<dbReference type="GO" id="GO:0005682">
    <property type="term" value="C:U5 snRNP"/>
    <property type="evidence" value="ECO:0007669"/>
    <property type="project" value="TreeGrafter"/>
</dbReference>
<feature type="compositionally biased region" description="Polar residues" evidence="8">
    <location>
        <begin position="94"/>
        <end position="106"/>
    </location>
</feature>
<evidence type="ECO:0000256" key="3">
    <source>
        <dbReference type="ARBA" id="ARBA00018242"/>
    </source>
</evidence>
<feature type="compositionally biased region" description="Basic and acidic residues" evidence="8">
    <location>
        <begin position="204"/>
        <end position="217"/>
    </location>
</feature>
<proteinExistence type="inferred from homology"/>
<comment type="subcellular location">
    <subcellularLocation>
        <location evidence="1">Nucleus</location>
    </subcellularLocation>
</comment>
<evidence type="ECO:0000256" key="1">
    <source>
        <dbReference type="ARBA" id="ARBA00004123"/>
    </source>
</evidence>
<organism evidence="10 11">
    <name type="scientific">Dioszegia hungarica</name>
    <dbReference type="NCBI Taxonomy" id="4972"/>
    <lineage>
        <taxon>Eukaryota</taxon>
        <taxon>Fungi</taxon>
        <taxon>Dikarya</taxon>
        <taxon>Basidiomycota</taxon>
        <taxon>Agaricomycotina</taxon>
        <taxon>Tremellomycetes</taxon>
        <taxon>Tremellales</taxon>
        <taxon>Bulleribasidiaceae</taxon>
        <taxon>Dioszegia</taxon>
    </lineage>
</organism>
<feature type="region of interest" description="Disordered" evidence="8">
    <location>
        <begin position="19"/>
        <end position="134"/>
    </location>
</feature>
<keyword evidence="11" id="KW-1185">Reference proteome</keyword>
<accession>A0AA38LV51</accession>
<evidence type="ECO:0000259" key="9">
    <source>
        <dbReference type="SMART" id="SM00500"/>
    </source>
</evidence>
<evidence type="ECO:0000256" key="5">
    <source>
        <dbReference type="ARBA" id="ARBA00022728"/>
    </source>
</evidence>